<feature type="transmembrane region" description="Helical" evidence="5">
    <location>
        <begin position="24"/>
        <end position="43"/>
    </location>
</feature>
<organism evidence="7 8">
    <name type="scientific">Carboxydothermus pertinax</name>
    <dbReference type="NCBI Taxonomy" id="870242"/>
    <lineage>
        <taxon>Bacteria</taxon>
        <taxon>Bacillati</taxon>
        <taxon>Bacillota</taxon>
        <taxon>Clostridia</taxon>
        <taxon>Thermoanaerobacterales</taxon>
        <taxon>Thermoanaerobacteraceae</taxon>
        <taxon>Carboxydothermus</taxon>
    </lineage>
</organism>
<dbReference type="OrthoDB" id="5486437at2"/>
<dbReference type="AlphaFoldDB" id="A0A1L8CTX2"/>
<feature type="transmembrane region" description="Helical" evidence="5">
    <location>
        <begin position="269"/>
        <end position="291"/>
    </location>
</feature>
<dbReference type="EMBL" id="BDJK01000011">
    <property type="protein sequence ID" value="GAV22289.1"/>
    <property type="molecule type" value="Genomic_DNA"/>
</dbReference>
<name>A0A1L8CTX2_9THEO</name>
<protein>
    <submittedName>
        <fullName evidence="7">Sodium ABC transporter permease</fullName>
    </submittedName>
</protein>
<comment type="caution">
    <text evidence="7">The sequence shown here is derived from an EMBL/GenBank/DDBJ whole genome shotgun (WGS) entry which is preliminary data.</text>
</comment>
<evidence type="ECO:0000256" key="5">
    <source>
        <dbReference type="SAM" id="Phobius"/>
    </source>
</evidence>
<gene>
    <name evidence="7" type="ORF">cpu_07990</name>
</gene>
<evidence type="ECO:0000313" key="8">
    <source>
        <dbReference type="Proteomes" id="UP000187485"/>
    </source>
</evidence>
<dbReference type="STRING" id="870242.cpu_07990"/>
<dbReference type="Pfam" id="PF12698">
    <property type="entry name" value="ABC2_membrane_3"/>
    <property type="match status" value="1"/>
</dbReference>
<keyword evidence="2 5" id="KW-0812">Transmembrane</keyword>
<evidence type="ECO:0000256" key="2">
    <source>
        <dbReference type="ARBA" id="ARBA00022692"/>
    </source>
</evidence>
<comment type="subcellular location">
    <subcellularLocation>
        <location evidence="1">Membrane</location>
        <topology evidence="1">Multi-pass membrane protein</topology>
    </subcellularLocation>
</comment>
<feature type="transmembrane region" description="Helical" evidence="5">
    <location>
        <begin position="363"/>
        <end position="385"/>
    </location>
</feature>
<evidence type="ECO:0000256" key="4">
    <source>
        <dbReference type="ARBA" id="ARBA00023136"/>
    </source>
</evidence>
<evidence type="ECO:0000313" key="7">
    <source>
        <dbReference type="EMBL" id="GAV22289.1"/>
    </source>
</evidence>
<dbReference type="PANTHER" id="PTHR43471">
    <property type="entry name" value="ABC TRANSPORTER PERMEASE"/>
    <property type="match status" value="1"/>
</dbReference>
<dbReference type="Proteomes" id="UP000187485">
    <property type="component" value="Unassembled WGS sequence"/>
</dbReference>
<keyword evidence="4 5" id="KW-0472">Membrane</keyword>
<feature type="transmembrane region" description="Helical" evidence="5">
    <location>
        <begin position="311"/>
        <end position="330"/>
    </location>
</feature>
<evidence type="ECO:0000256" key="1">
    <source>
        <dbReference type="ARBA" id="ARBA00004141"/>
    </source>
</evidence>
<accession>A0A1L8CTX2</accession>
<keyword evidence="3 5" id="KW-1133">Transmembrane helix</keyword>
<dbReference type="GO" id="GO:0016020">
    <property type="term" value="C:membrane"/>
    <property type="evidence" value="ECO:0007669"/>
    <property type="project" value="UniProtKB-SubCell"/>
</dbReference>
<reference evidence="8" key="1">
    <citation type="submission" date="2016-12" db="EMBL/GenBank/DDBJ databases">
        <title>Draft Genome Sequences od Carboxydothermus pertinax and islandicus, Hydrogenogenic Carboxydotrophic Bacteria.</title>
        <authorList>
            <person name="Fukuyama Y."/>
            <person name="Ohmae K."/>
            <person name="Yoneda Y."/>
            <person name="Yoshida T."/>
            <person name="Sako Y."/>
        </authorList>
    </citation>
    <scope>NUCLEOTIDE SEQUENCE [LARGE SCALE GENOMIC DNA]</scope>
    <source>
        <strain evidence="8">Ug1</strain>
    </source>
</reference>
<dbReference type="RefSeq" id="WP_075858777.1">
    <property type="nucleotide sequence ID" value="NZ_BDJK01000011.1"/>
</dbReference>
<dbReference type="Gene3D" id="3.40.1710.10">
    <property type="entry name" value="abc type-2 transporter like domain"/>
    <property type="match status" value="1"/>
</dbReference>
<keyword evidence="8" id="KW-1185">Reference proteome</keyword>
<dbReference type="GO" id="GO:0140359">
    <property type="term" value="F:ABC-type transporter activity"/>
    <property type="evidence" value="ECO:0007669"/>
    <property type="project" value="InterPro"/>
</dbReference>
<proteinExistence type="predicted"/>
<dbReference type="InterPro" id="IPR013525">
    <property type="entry name" value="ABC2_TM"/>
</dbReference>
<feature type="transmembrane region" description="Helical" evidence="5">
    <location>
        <begin position="235"/>
        <end position="257"/>
    </location>
</feature>
<feature type="domain" description="ABC-2 type transporter transmembrane" evidence="6">
    <location>
        <begin position="21"/>
        <end position="381"/>
    </location>
</feature>
<feature type="transmembrane region" description="Helical" evidence="5">
    <location>
        <begin position="183"/>
        <end position="205"/>
    </location>
</feature>
<dbReference type="PANTHER" id="PTHR43471:SF3">
    <property type="entry name" value="ABC TRANSPORTER PERMEASE PROTEIN NATB"/>
    <property type="match status" value="1"/>
</dbReference>
<evidence type="ECO:0000259" key="6">
    <source>
        <dbReference type="Pfam" id="PF12698"/>
    </source>
</evidence>
<sequence>MKVKHVYIVLKKEMKDILRDKRTWIVTLLLPALLIPVMMYFIMGGVQSISEQKTEEIKVAVQDEGNNVQFINFLKSTGISIAESLQNPKADLEKGNIRAIIVIPYNFEKDLREGKNSNIIIQSDDSNLKSATARGIIENFIKEYANAIVRERLKAKGIDPSILEPIAIKVENIASENKMAGSFLSFIVPMLLALWTATGGMGAAIDLAAGEKERGTLEPLLTTSPTRLSIMTGKYLAVTIMAILSAAASLIGLIMAFTMNPKYFGLNGGFYMTGSVIGIMIVVSIFTALIFAALELALSTYARSFKEGQTYLTPVTFLALIPAYMIMYKMPNELPQYYFAIPIFGTISLFKELLYGMVNISHIGIFIVSSIVYIIVAIWIASLLFKQEWALFRM</sequence>
<evidence type="ECO:0000256" key="3">
    <source>
        <dbReference type="ARBA" id="ARBA00022989"/>
    </source>
</evidence>